<organism evidence="2 3">
    <name type="scientific">Sphaerisporangium dianthi</name>
    <dbReference type="NCBI Taxonomy" id="1436120"/>
    <lineage>
        <taxon>Bacteria</taxon>
        <taxon>Bacillati</taxon>
        <taxon>Actinomycetota</taxon>
        <taxon>Actinomycetes</taxon>
        <taxon>Streptosporangiales</taxon>
        <taxon>Streptosporangiaceae</taxon>
        <taxon>Sphaerisporangium</taxon>
    </lineage>
</organism>
<dbReference type="Proteomes" id="UP001596004">
    <property type="component" value="Unassembled WGS sequence"/>
</dbReference>
<dbReference type="PANTHER" id="PTHR13887:SF41">
    <property type="entry name" value="THIOREDOXIN SUPERFAMILY PROTEIN"/>
    <property type="match status" value="1"/>
</dbReference>
<protein>
    <submittedName>
        <fullName evidence="2">DsbA family oxidoreductase</fullName>
    </submittedName>
</protein>
<dbReference type="SUPFAM" id="SSF52833">
    <property type="entry name" value="Thioredoxin-like"/>
    <property type="match status" value="1"/>
</dbReference>
<dbReference type="RefSeq" id="WP_380846481.1">
    <property type="nucleotide sequence ID" value="NZ_JBHSFP010000026.1"/>
</dbReference>
<dbReference type="Pfam" id="PF01323">
    <property type="entry name" value="DSBA"/>
    <property type="match status" value="1"/>
</dbReference>
<gene>
    <name evidence="2" type="ORF">ACFO60_29480</name>
</gene>
<evidence type="ECO:0000313" key="3">
    <source>
        <dbReference type="Proteomes" id="UP001596004"/>
    </source>
</evidence>
<reference evidence="3" key="1">
    <citation type="journal article" date="2019" name="Int. J. Syst. Evol. Microbiol.">
        <title>The Global Catalogue of Microorganisms (GCM) 10K type strain sequencing project: providing services to taxonomists for standard genome sequencing and annotation.</title>
        <authorList>
            <consortium name="The Broad Institute Genomics Platform"/>
            <consortium name="The Broad Institute Genome Sequencing Center for Infectious Disease"/>
            <person name="Wu L."/>
            <person name="Ma J."/>
        </authorList>
    </citation>
    <scope>NUCLEOTIDE SEQUENCE [LARGE SCALE GENOMIC DNA]</scope>
    <source>
        <strain evidence="3">CGMCC 4.7132</strain>
    </source>
</reference>
<evidence type="ECO:0000259" key="1">
    <source>
        <dbReference type="Pfam" id="PF01323"/>
    </source>
</evidence>
<keyword evidence="3" id="KW-1185">Reference proteome</keyword>
<comment type="caution">
    <text evidence="2">The sequence shown here is derived from an EMBL/GenBank/DDBJ whole genome shotgun (WGS) entry which is preliminary data.</text>
</comment>
<accession>A0ABV9CQD2</accession>
<dbReference type="Gene3D" id="3.40.30.10">
    <property type="entry name" value="Glutaredoxin"/>
    <property type="match status" value="1"/>
</dbReference>
<sequence length="226" mass="24954">MNDTTKAVKTVRVEVWSDVVCPWCYIGKRRLERALERFEHAGDVEVVWRSFQLDPAFPRGARKPVPEMLAEKMGATPAQVRTMQAQVTALAAEEGLVYDLEHSIMVNTIDAHRLTHLAKKHGLDGQAHERLLRANLIEGQTLDDAETLVRLGVEAGLPEDETRRVVGGTAHLDDVEADIREARELGVTGVPFFVLNRAFAVSGAQPAELFLSALRQAYEAAAPPAR</sequence>
<dbReference type="InterPro" id="IPR001853">
    <property type="entry name" value="DSBA-like_thioredoxin_dom"/>
</dbReference>
<dbReference type="InterPro" id="IPR036249">
    <property type="entry name" value="Thioredoxin-like_sf"/>
</dbReference>
<dbReference type="CDD" id="cd03024">
    <property type="entry name" value="DsbA_FrnE"/>
    <property type="match status" value="1"/>
</dbReference>
<feature type="domain" description="DSBA-like thioredoxin" evidence="1">
    <location>
        <begin position="13"/>
        <end position="214"/>
    </location>
</feature>
<proteinExistence type="predicted"/>
<dbReference type="EMBL" id="JBHSFP010000026">
    <property type="protein sequence ID" value="MFC4534912.1"/>
    <property type="molecule type" value="Genomic_DNA"/>
</dbReference>
<name>A0ABV9CQD2_9ACTN</name>
<dbReference type="PANTHER" id="PTHR13887">
    <property type="entry name" value="GLUTATHIONE S-TRANSFERASE KAPPA"/>
    <property type="match status" value="1"/>
</dbReference>
<evidence type="ECO:0000313" key="2">
    <source>
        <dbReference type="EMBL" id="MFC4534912.1"/>
    </source>
</evidence>